<organism evidence="3 4">
    <name type="scientific">Pseudarthrobacter quantipunctorum</name>
    <dbReference type="NCBI Taxonomy" id="3128980"/>
    <lineage>
        <taxon>Bacteria</taxon>
        <taxon>Bacillati</taxon>
        <taxon>Actinomycetota</taxon>
        <taxon>Actinomycetes</taxon>
        <taxon>Micrococcales</taxon>
        <taxon>Micrococcaceae</taxon>
        <taxon>Pseudarthrobacter</taxon>
    </lineage>
</organism>
<gene>
    <name evidence="3" type="ORF">WHH00_13580</name>
</gene>
<keyword evidence="2" id="KW-1133">Transmembrane helix</keyword>
<evidence type="ECO:0000256" key="2">
    <source>
        <dbReference type="SAM" id="Phobius"/>
    </source>
</evidence>
<feature type="region of interest" description="Disordered" evidence="1">
    <location>
        <begin position="1"/>
        <end position="21"/>
    </location>
</feature>
<evidence type="ECO:0000256" key="1">
    <source>
        <dbReference type="SAM" id="MobiDB-lite"/>
    </source>
</evidence>
<dbReference type="EMBL" id="CP148033">
    <property type="protein sequence ID" value="WXK92106.1"/>
    <property type="molecule type" value="Genomic_DNA"/>
</dbReference>
<name>A0ABZ2R1Q4_9MICC</name>
<dbReference type="RefSeq" id="WP_406633538.1">
    <property type="nucleotide sequence ID" value="NZ_CP148033.1"/>
</dbReference>
<evidence type="ECO:0000313" key="3">
    <source>
        <dbReference type="EMBL" id="WXK92106.1"/>
    </source>
</evidence>
<keyword evidence="4" id="KW-1185">Reference proteome</keyword>
<accession>A0ABZ2R1Q4</accession>
<reference evidence="3 4" key="1">
    <citation type="submission" date="2024-03" db="EMBL/GenBank/DDBJ databases">
        <title>Rhodococcus navarretei sp. nov. and Pseudarthrobacter quantumdoti sp. nov., two new species with the ability to biosynthesize Quantum Dots isolated from soil samples at Union Glacier, Antarctica.</title>
        <authorList>
            <person name="Vargas M."/>
        </authorList>
    </citation>
    <scope>NUCLEOTIDE SEQUENCE [LARGE SCALE GENOMIC DNA]</scope>
    <source>
        <strain evidence="3 4">RC-2-3</strain>
    </source>
</reference>
<evidence type="ECO:0000313" key="4">
    <source>
        <dbReference type="Proteomes" id="UP001623384"/>
    </source>
</evidence>
<sequence>MVSGATCSGSPPGAGSSVGGGLAGADDGGAPAVEGGVTGALVAAVGPAVVAGAAALVVGAAVVVGAVEVLVGAGAGRPKHPVRMTRALKVRTLNTESLGLVMMLPRVQTLGSSAYFEATPVLPSGTGT</sequence>
<keyword evidence="2" id="KW-0472">Membrane</keyword>
<feature type="compositionally biased region" description="Low complexity" evidence="1">
    <location>
        <begin position="1"/>
        <end position="15"/>
    </location>
</feature>
<feature type="transmembrane region" description="Helical" evidence="2">
    <location>
        <begin position="48"/>
        <end position="76"/>
    </location>
</feature>
<keyword evidence="2" id="KW-0812">Transmembrane</keyword>
<dbReference type="Proteomes" id="UP001623384">
    <property type="component" value="Chromosome"/>
</dbReference>
<protein>
    <submittedName>
        <fullName evidence="3">Uncharacterized protein</fullName>
    </submittedName>
</protein>
<proteinExistence type="predicted"/>